<proteinExistence type="predicted"/>
<evidence type="ECO:0000259" key="2">
    <source>
        <dbReference type="Pfam" id="PF00144"/>
    </source>
</evidence>
<accession>A0A150XHP4</accession>
<evidence type="ECO:0000313" key="4">
    <source>
        <dbReference type="Proteomes" id="UP000075606"/>
    </source>
</evidence>
<dbReference type="InterPro" id="IPR001466">
    <property type="entry name" value="Beta-lactam-related"/>
</dbReference>
<dbReference type="AlphaFoldDB" id="A0A150XHP4"/>
<sequence>MYYKNWLRSAFLLITFLLFTSFSAGDKFHSPATEEAHLPKGVQLTNKHSDLPSLKPLDSMMNRVIRNLRLEGATVALVKDEKLVYAKGFGYADKEGKVKVEPYHRFRIGSVSKLITAIAVLKLVDEGKITLDDYVFGERGILKGKPYDKVSNRNIYQIKVKHLLNHTAGWSLITYGDPMFIPHKIHKMDKVSYPIEFDDVVKFVLTRHLPYRPGTRFDYSNFGYCLLGSVIEKVTGDDYEEWVIDHILAPNGVKNMAIAGNFEKDRLRNEVKYYDYSVDNQQLSFTGSGKMAYKPYGADDVTMLGPAGGWVANSVDLMRVLVMVDGYSKRYKDILSADLIKKMTGGVGGINQPLGWRSVRGEHWWRTGTLSGTSALLTRDEKGYSWVVVSNTTPRRGSFPSTSRWAIREAIKQIKNWPSHNLFDVAE</sequence>
<keyword evidence="4" id="KW-1185">Reference proteome</keyword>
<feature type="domain" description="Beta-lactamase-related" evidence="2">
    <location>
        <begin position="68"/>
        <end position="400"/>
    </location>
</feature>
<comment type="caution">
    <text evidence="3">The sequence shown here is derived from an EMBL/GenBank/DDBJ whole genome shotgun (WGS) entry which is preliminary data.</text>
</comment>
<dbReference type="InterPro" id="IPR012338">
    <property type="entry name" value="Beta-lactam/transpept-like"/>
</dbReference>
<keyword evidence="1" id="KW-0732">Signal</keyword>
<dbReference type="EMBL" id="LRPC01000001">
    <property type="protein sequence ID" value="KYG78260.1"/>
    <property type="molecule type" value="Genomic_DNA"/>
</dbReference>
<dbReference type="PANTHER" id="PTHR46825:SF9">
    <property type="entry name" value="BETA-LACTAMASE-RELATED DOMAIN-CONTAINING PROTEIN"/>
    <property type="match status" value="1"/>
</dbReference>
<protein>
    <recommendedName>
        <fullName evidence="2">Beta-lactamase-related domain-containing protein</fullName>
    </recommendedName>
</protein>
<dbReference type="Gene3D" id="3.40.710.10">
    <property type="entry name" value="DD-peptidase/beta-lactamase superfamily"/>
    <property type="match status" value="1"/>
</dbReference>
<evidence type="ECO:0000256" key="1">
    <source>
        <dbReference type="SAM" id="SignalP"/>
    </source>
</evidence>
<dbReference type="STRING" id="333140.AWW68_05700"/>
<organism evidence="3 4">
    <name type="scientific">Roseivirga spongicola</name>
    <dbReference type="NCBI Taxonomy" id="333140"/>
    <lineage>
        <taxon>Bacteria</taxon>
        <taxon>Pseudomonadati</taxon>
        <taxon>Bacteroidota</taxon>
        <taxon>Cytophagia</taxon>
        <taxon>Cytophagales</taxon>
        <taxon>Roseivirgaceae</taxon>
        <taxon>Roseivirga</taxon>
    </lineage>
</organism>
<evidence type="ECO:0000313" key="3">
    <source>
        <dbReference type="EMBL" id="KYG78260.1"/>
    </source>
</evidence>
<name>A0A150XHP4_9BACT</name>
<gene>
    <name evidence="3" type="ORF">AWW68_05700</name>
</gene>
<feature type="signal peptide" evidence="1">
    <location>
        <begin position="1"/>
        <end position="24"/>
    </location>
</feature>
<dbReference type="Pfam" id="PF00144">
    <property type="entry name" value="Beta-lactamase"/>
    <property type="match status" value="1"/>
</dbReference>
<reference evidence="3 4" key="1">
    <citation type="submission" date="2016-01" db="EMBL/GenBank/DDBJ databases">
        <title>Genome sequencing of Roseivirga spongicola UST030701-084.</title>
        <authorList>
            <person name="Selvaratnam C."/>
            <person name="Thevarajoo S."/>
            <person name="Goh K.M."/>
            <person name="Ee R."/>
            <person name="Chan K.-G."/>
            <person name="Chong C.S."/>
        </authorList>
    </citation>
    <scope>NUCLEOTIDE SEQUENCE [LARGE SCALE GENOMIC DNA]</scope>
    <source>
        <strain evidence="3 4">UST030701-084</strain>
    </source>
</reference>
<dbReference type="Proteomes" id="UP000075606">
    <property type="component" value="Unassembled WGS sequence"/>
</dbReference>
<dbReference type="SUPFAM" id="SSF56601">
    <property type="entry name" value="beta-lactamase/transpeptidase-like"/>
    <property type="match status" value="1"/>
</dbReference>
<dbReference type="InterPro" id="IPR050491">
    <property type="entry name" value="AmpC-like"/>
</dbReference>
<feature type="chain" id="PRO_5007574780" description="Beta-lactamase-related domain-containing protein" evidence="1">
    <location>
        <begin position="25"/>
        <end position="427"/>
    </location>
</feature>
<dbReference type="PANTHER" id="PTHR46825">
    <property type="entry name" value="D-ALANYL-D-ALANINE-CARBOXYPEPTIDASE/ENDOPEPTIDASE AMPH"/>
    <property type="match status" value="1"/>
</dbReference>
<dbReference type="RefSeq" id="WP_068217644.1">
    <property type="nucleotide sequence ID" value="NZ_CP139724.1"/>
</dbReference>